<dbReference type="KEGG" id="pco:PHACADRAFT_29130"/>
<name>K5WB16_PHACS</name>
<sequence>MSTPLDNSVNGNEMAPPLEPAVPVKDHLTAIVIIDPVSMLTMKDLQDVLYVLFDKAVEVINLIAASELLCMIMCASVAMCNLCLYKLQMQKVQVVGCHQFRDVLAACKPDTNTAHVSCVAVQLQSLCFWHTMMCSIKHDIALNGM</sequence>
<feature type="transmembrane region" description="Helical" evidence="1">
    <location>
        <begin position="59"/>
        <end position="84"/>
    </location>
</feature>
<keyword evidence="3" id="KW-1185">Reference proteome</keyword>
<dbReference type="RefSeq" id="XP_007395263.1">
    <property type="nucleotide sequence ID" value="XM_007395201.1"/>
</dbReference>
<keyword evidence="1" id="KW-0812">Transmembrane</keyword>
<dbReference type="Proteomes" id="UP000008370">
    <property type="component" value="Unassembled WGS sequence"/>
</dbReference>
<keyword evidence="1" id="KW-0472">Membrane</keyword>
<organism evidence="2 3">
    <name type="scientific">Phanerochaete carnosa (strain HHB-10118-sp)</name>
    <name type="common">White-rot fungus</name>
    <name type="synonym">Peniophora carnosa</name>
    <dbReference type="NCBI Taxonomy" id="650164"/>
    <lineage>
        <taxon>Eukaryota</taxon>
        <taxon>Fungi</taxon>
        <taxon>Dikarya</taxon>
        <taxon>Basidiomycota</taxon>
        <taxon>Agaricomycotina</taxon>
        <taxon>Agaricomycetes</taxon>
        <taxon>Polyporales</taxon>
        <taxon>Phanerochaetaceae</taxon>
        <taxon>Phanerochaete</taxon>
    </lineage>
</organism>
<dbReference type="GeneID" id="18919571"/>
<accession>K5WB16</accession>
<evidence type="ECO:0000256" key="1">
    <source>
        <dbReference type="SAM" id="Phobius"/>
    </source>
</evidence>
<dbReference type="InParanoid" id="K5WB16"/>
<keyword evidence="1" id="KW-1133">Transmembrane helix</keyword>
<proteinExistence type="predicted"/>
<evidence type="ECO:0000313" key="2">
    <source>
        <dbReference type="EMBL" id="EKM56184.1"/>
    </source>
</evidence>
<gene>
    <name evidence="2" type="ORF">PHACADRAFT_29130</name>
</gene>
<dbReference type="EMBL" id="JH930472">
    <property type="protein sequence ID" value="EKM56184.1"/>
    <property type="molecule type" value="Genomic_DNA"/>
</dbReference>
<evidence type="ECO:0000313" key="3">
    <source>
        <dbReference type="Proteomes" id="UP000008370"/>
    </source>
</evidence>
<protein>
    <submittedName>
        <fullName evidence="2">Uncharacterized protein</fullName>
    </submittedName>
</protein>
<dbReference type="AlphaFoldDB" id="K5WB16"/>
<dbReference type="HOGENOM" id="CLU_1787504_0_0_1"/>
<reference evidence="2 3" key="1">
    <citation type="journal article" date="2012" name="BMC Genomics">
        <title>Comparative genomics of the white-rot fungi, Phanerochaete carnosa and P. chrysosporium, to elucidate the genetic basis of the distinct wood types they colonize.</title>
        <authorList>
            <person name="Suzuki H."/>
            <person name="MacDonald J."/>
            <person name="Syed K."/>
            <person name="Salamov A."/>
            <person name="Hori C."/>
            <person name="Aerts A."/>
            <person name="Henrissat B."/>
            <person name="Wiebenga A."/>
            <person name="vanKuyk P.A."/>
            <person name="Barry K."/>
            <person name="Lindquist E."/>
            <person name="LaButti K."/>
            <person name="Lapidus A."/>
            <person name="Lucas S."/>
            <person name="Coutinho P."/>
            <person name="Gong Y."/>
            <person name="Samejima M."/>
            <person name="Mahadevan R."/>
            <person name="Abou-Zaid M."/>
            <person name="de Vries R.P."/>
            <person name="Igarashi K."/>
            <person name="Yadav J.S."/>
            <person name="Grigoriev I.V."/>
            <person name="Master E.R."/>
        </authorList>
    </citation>
    <scope>NUCLEOTIDE SEQUENCE [LARGE SCALE GENOMIC DNA]</scope>
    <source>
        <strain evidence="2 3">HHB-10118-sp</strain>
    </source>
</reference>